<feature type="domain" description="Collagen binding" evidence="9">
    <location>
        <begin position="480"/>
        <end position="588"/>
    </location>
</feature>
<keyword evidence="6" id="KW-0572">Peptidoglycan-anchor</keyword>
<evidence type="ECO:0000256" key="5">
    <source>
        <dbReference type="ARBA" id="ARBA00022729"/>
    </source>
</evidence>
<gene>
    <name evidence="11" type="ORF">BW731_02695</name>
</gene>
<comment type="subcellular location">
    <subcellularLocation>
        <location evidence="1">Secreted</location>
        <location evidence="1">Cell wall</location>
    </subcellularLocation>
</comment>
<feature type="domain" description="SpaA-like prealbumin fold" evidence="10">
    <location>
        <begin position="1828"/>
        <end position="1906"/>
    </location>
</feature>
<evidence type="ECO:0000256" key="8">
    <source>
        <dbReference type="SAM" id="Phobius"/>
    </source>
</evidence>
<keyword evidence="12" id="KW-1185">Reference proteome</keyword>
<dbReference type="RefSeq" id="WP_079345496.1">
    <property type="nucleotide sequence ID" value="NZ_MVAB01000001.1"/>
</dbReference>
<evidence type="ECO:0000256" key="1">
    <source>
        <dbReference type="ARBA" id="ARBA00004191"/>
    </source>
</evidence>
<reference evidence="11 12" key="1">
    <citation type="submission" date="2017-02" db="EMBL/GenBank/DDBJ databases">
        <title>Vagococcus cremeus sp. nov., isolated from the small intestine of a marten, Martes flavigula.</title>
        <authorList>
            <person name="Tak E.J."/>
            <person name="Bae J.-W."/>
        </authorList>
    </citation>
    <scope>NUCLEOTIDE SEQUENCE [LARGE SCALE GENOMIC DNA]</scope>
    <source>
        <strain evidence="11 12">D7T301</strain>
    </source>
</reference>
<evidence type="ECO:0008006" key="13">
    <source>
        <dbReference type="Google" id="ProtNLM"/>
    </source>
</evidence>
<name>A0A1V4DFU2_9ENTE</name>
<accession>A0A1V4DFU2</accession>
<feature type="domain" description="SpaA-like prealbumin fold" evidence="10">
    <location>
        <begin position="2207"/>
        <end position="2284"/>
    </location>
</feature>
<dbReference type="Pfam" id="PF17802">
    <property type="entry name" value="SpaA"/>
    <property type="match status" value="15"/>
</dbReference>
<dbReference type="InterPro" id="IPR041033">
    <property type="entry name" value="SpaA_PFL_dom_1"/>
</dbReference>
<comment type="caution">
    <text evidence="11">The sequence shown here is derived from an EMBL/GenBank/DDBJ whole genome shotgun (WGS) entry which is preliminary data.</text>
</comment>
<dbReference type="GO" id="GO:0007155">
    <property type="term" value="P:cell adhesion"/>
    <property type="evidence" value="ECO:0007669"/>
    <property type="project" value="InterPro"/>
</dbReference>
<organism evidence="11 12">
    <name type="scientific">Vagococcus martis</name>
    <dbReference type="NCBI Taxonomy" id="1768210"/>
    <lineage>
        <taxon>Bacteria</taxon>
        <taxon>Bacillati</taxon>
        <taxon>Bacillota</taxon>
        <taxon>Bacilli</taxon>
        <taxon>Lactobacillales</taxon>
        <taxon>Enterococcaceae</taxon>
        <taxon>Vagococcus</taxon>
    </lineage>
</organism>
<keyword evidence="8" id="KW-0812">Transmembrane</keyword>
<evidence type="ECO:0000313" key="12">
    <source>
        <dbReference type="Proteomes" id="UP000189970"/>
    </source>
</evidence>
<evidence type="ECO:0000256" key="4">
    <source>
        <dbReference type="ARBA" id="ARBA00022525"/>
    </source>
</evidence>
<feature type="domain" description="SpaA-like prealbumin fold" evidence="10">
    <location>
        <begin position="1638"/>
        <end position="1717"/>
    </location>
</feature>
<feature type="domain" description="SpaA-like prealbumin fold" evidence="10">
    <location>
        <begin position="1257"/>
        <end position="1336"/>
    </location>
</feature>
<feature type="domain" description="SpaA-like prealbumin fold" evidence="10">
    <location>
        <begin position="2302"/>
        <end position="2378"/>
    </location>
</feature>
<evidence type="ECO:0000256" key="6">
    <source>
        <dbReference type="ARBA" id="ARBA00023088"/>
    </source>
</evidence>
<feature type="domain" description="SpaA-like prealbumin fold" evidence="10">
    <location>
        <begin position="1448"/>
        <end position="1525"/>
    </location>
</feature>
<feature type="region of interest" description="Disordered" evidence="7">
    <location>
        <begin position="2490"/>
        <end position="2567"/>
    </location>
</feature>
<evidence type="ECO:0000259" key="10">
    <source>
        <dbReference type="Pfam" id="PF17802"/>
    </source>
</evidence>
<dbReference type="Proteomes" id="UP000189970">
    <property type="component" value="Unassembled WGS sequence"/>
</dbReference>
<keyword evidence="8" id="KW-1133">Transmembrane helix</keyword>
<keyword evidence="8" id="KW-0472">Membrane</keyword>
<protein>
    <recommendedName>
        <fullName evidence="13">Gram-positive cocci surface proteins LPxTG domain-containing protein</fullName>
    </recommendedName>
</protein>
<feature type="domain" description="SpaA-like prealbumin fold" evidence="10">
    <location>
        <begin position="1733"/>
        <end position="1810"/>
    </location>
</feature>
<keyword evidence="3" id="KW-0134">Cell wall</keyword>
<dbReference type="InterPro" id="IPR011252">
    <property type="entry name" value="Fibrogen-bd_dom1"/>
</dbReference>
<dbReference type="InterPro" id="IPR008456">
    <property type="entry name" value="Collagen-bd_dom"/>
</dbReference>
<dbReference type="PANTHER" id="PTHR36108">
    <property type="entry name" value="COLOSSIN-B-RELATED"/>
    <property type="match status" value="1"/>
</dbReference>
<dbReference type="SUPFAM" id="SSF49401">
    <property type="entry name" value="Bacterial adhesins"/>
    <property type="match status" value="6"/>
</dbReference>
<feature type="domain" description="Collagen binding" evidence="9">
    <location>
        <begin position="337"/>
        <end position="457"/>
    </location>
</feature>
<dbReference type="SUPFAM" id="SSF49478">
    <property type="entry name" value="Cna protein B-type domain"/>
    <property type="match status" value="12"/>
</dbReference>
<feature type="domain" description="SpaA-like prealbumin fold" evidence="10">
    <location>
        <begin position="1543"/>
        <end position="1622"/>
    </location>
</feature>
<evidence type="ECO:0000256" key="2">
    <source>
        <dbReference type="ARBA" id="ARBA00007257"/>
    </source>
</evidence>
<evidence type="ECO:0000313" key="11">
    <source>
        <dbReference type="EMBL" id="OPF87196.1"/>
    </source>
</evidence>
<dbReference type="InterPro" id="IPR008966">
    <property type="entry name" value="Adhesion_dom_sf"/>
</dbReference>
<keyword evidence="4" id="KW-0964">Secreted</keyword>
<feature type="compositionally biased region" description="Low complexity" evidence="7">
    <location>
        <begin position="2496"/>
        <end position="2565"/>
    </location>
</feature>
<dbReference type="GO" id="GO:0005518">
    <property type="term" value="F:collagen binding"/>
    <property type="evidence" value="ECO:0007669"/>
    <property type="project" value="InterPro"/>
</dbReference>
<feature type="domain" description="SpaA-like prealbumin fold" evidence="10">
    <location>
        <begin position="1353"/>
        <end position="1439"/>
    </location>
</feature>
<feature type="domain" description="Collagen binding" evidence="9">
    <location>
        <begin position="627"/>
        <end position="719"/>
    </location>
</feature>
<dbReference type="Gene3D" id="2.60.40.740">
    <property type="match status" value="5"/>
</dbReference>
<dbReference type="EMBL" id="MVAB01000001">
    <property type="protein sequence ID" value="OPF87196.1"/>
    <property type="molecule type" value="Genomic_DNA"/>
</dbReference>
<feature type="domain" description="Collagen binding" evidence="9">
    <location>
        <begin position="776"/>
        <end position="892"/>
    </location>
</feature>
<comment type="similarity">
    <text evidence="2">Belongs to the serine-aspartate repeat-containing protein (SDr) family.</text>
</comment>
<feature type="domain" description="SpaA-like prealbumin fold" evidence="10">
    <location>
        <begin position="1924"/>
        <end position="2004"/>
    </location>
</feature>
<dbReference type="Gene3D" id="2.60.40.1280">
    <property type="match status" value="1"/>
</dbReference>
<sequence>MKKIKEKQFGFWMTLILLIPYFIQPVVAVAEGVDKTVKETSTNLVDFTFQSASDKPSLSSLKINIDKESTESEELLIKSSEPLKKVSVIEEQKEVTTQIVDSGFNLTLSGQTTSLMDFQLEPVNENVESWTITLPDGATKEIHQEIEKNNTSAGNLNDVKEETTDLGKTINQAKKTRELREPGNIESLINELNHGKSLVESVSITLDDKQPLPSEGIRADQPLRLAIKWAIPEEVAQEMVAGDYYEFYLPEQLQVTPRSGELKGQEGIVFGNYTLTSDGKVRFDFNDEISQHGFIEGEFIHNQQLKEITKPGKVEIRLPHQESLPPIEVMVKSNIDSVIEKSGRPDKTWGANFINWDIDINKSMSSLVKPEVQDILPKGLTKESIQIVPLDVDIDGNVLGEKELTLTENVDYKVEGDKVIFLKDINEAYRIKLKTKISLEKKKEENGRPEFTNKATLIFDGKTKEAEATVSADYHENLTKTGPKEVGDGGQLYSWGVRANYLENKLAKGTTIKDRFKISKDAGYGMSVVSDSIEVHKVTFDEDGNESLGDVLDKSFYTVVDKGSEGFDIELTSEIDYALYISYQTKVTGYVSGAEELANDVSIDDYTASSGGSVSNQNLSKWSTGVNYEDKTLDWQLDVNRAKYTMKNYVLTDELSPGQTLIEDSVEIREVGGTDPVVNKDYKIEVNGQEFKIIFLGQLAEKTDKYYQIYYKTAFDLSKVDKGHQKEDDNIFWNESSHEWTDESGKKQQADTGEIHADLQDNFKFNGSKHVTYNMKEKSYDWMIDVNLNRHMLVNSTIEDVIEGQHELIDDSLKIYELKVYSNSTTAKEIDVTSSVDHKIISEGKNKRIQINLPKDSTKAYRVEYQTTHKGLLVTKGGVKNKAVFENDKIKHELSASIKPPFAGKTIEKTGEVNPENGNEILWDATINPSQSHLENVVITDKPSSNQILDKKSIKLYSTTVSNPYNDGTIDKDKELVQGKDFDVDIKTNDVTGEQILTVKLIGELATIDTSYILRYATSLNNTTDASQVYVFNNIKLTADHVENMETETKSHVLVTDNDATATGKAGKIRITKHSSFDDKPLEGAHFELWKTNAKREKKQLLRSGVTNKDGQWDFGNIRPGKYLLVETKAPEHFLISPELKAGKLIDVTPQANKTDIQEIKEVNDPNEVVVTKVSKDGRPLSGATFNLLDESKQLAINQAPLVSDEDGQIRLSELKEGTYYLKELSAPSGYIRNDELLPIHITSDKSDALTFTNYQGSVSFDKVDGQTTQPLSGATFDILSLDNPALSIKGVTGDDNGHFNVSGLAPGKYQLVETNAPTGYVLNTKNVSFDIPEHASTEPETISLGQVKNVKGSAKFKKVSEDGHALKGATFRIKTKGTQDVVIDELTGNDQGEFEIEGIAPGEYVLEETQAPTGYIRNTEETPFSIDNKGNGEISITDIGSIVNYKGKITFDKVTETGEKLVGAKFQVVNKETKEVIIKDVESDDKGHYVVEGLAPGDYELEETQAPENYIRNKDVIAFTIPTETNGKPKETHVSDVVNYQGDVHFKKVDETNQPLNHAEFKLSDKNTGKVIKQDIKEVAPGEFTISGLAPGEYVLEETKAPENYILNTEPYEFTIQKDESGKPAVTKIDDIVNYQGSVSFKKTTDQGELLGGAVFSLRDAETKHVVVDSIKETTKGEFTLTHLAPGNYELIETQAPEGYVLNTKPMTFSIDGKQKGQPKQLELDNIVNYQGSVSFSKVDDKGNALSGATFKLFNKDSGEVVNSEITEASKGQFTITDLAPGHYSLEEVTAPTGFIKNTQRIDFTIDNQLEGKPSVVTLDAFTNYQGSLLIKKTSEEGTLLSNAVFELSRIIDGKPQVVATDLTTDLLGQVSVTGLAPGEYVVKEIKAPAGYKLNTQEFTVTIESSYLGMPEQSVISVTDYQGSIQITKTDKEAHLLSGAVFAIRDVLSNQIVKNNLTTDSTGKVMTGQLMPGHYELVETKAPTGFVRNETVLPFDVSFEDNGQPKALELTMINYKGSMLLEKVNASNEPLTGAVFNLLDGATKEVLRENLSVDEKGQLLIEELAPGRYELEETQAPTGYMINKENVEFTISDKSFDQPETIKETFVNYKTQAEFKKTDVDGQPLKDAIFDLYDKATGSKIKENLVSDQTGKIALDNLSPGDYELVETKAPTGYILNTEKISFKVEDSKKGQPEALTLKDVVNYQGTVEFTKVDEAGKGLEGAIFEVLDKDGKTIQENITGDKDGKFVVEHLSPGDYELVETKAPTGYILNTEKISFKVEDSKKGQPEVLTLKDVVNYQETVEFTKVDEAGKGLEGAIFEVLDKDGKTIQENITGDKDGKFVVENLSPGDYELVETKAPTGYILNTEKISFKVEDSEQGQPKVLVLKDVVNYQGTVEFTKVDETGKGLEGAVFEVLDKDGKTVQENITGDKDGKFVVENLSPGDYELVETKAPTGYEKLITAIKFTVSGKENGQVKSVQLENIVNKKIVPKPDTTESSTTESSTTESSTTESSTTESSTIESSTTESSTSEPSTSESTANHTSTMSESNHSNSSSTNKKTNATHLPKAGEDMVKHWVISIIGLMLIASMIVSYKNRQK</sequence>
<keyword evidence="5" id="KW-0732">Signal</keyword>
<dbReference type="Pfam" id="PF05737">
    <property type="entry name" value="Collagen_bind"/>
    <property type="match status" value="5"/>
</dbReference>
<feature type="transmembrane region" description="Helical" evidence="8">
    <location>
        <begin position="2577"/>
        <end position="2594"/>
    </location>
</feature>
<dbReference type="Gene3D" id="2.60.40.10">
    <property type="entry name" value="Immunoglobulins"/>
    <property type="match status" value="15"/>
</dbReference>
<proteinExistence type="inferred from homology"/>
<feature type="domain" description="SpaA-like prealbumin fold" evidence="10">
    <location>
        <begin position="2114"/>
        <end position="2190"/>
    </location>
</feature>
<evidence type="ECO:0000256" key="7">
    <source>
        <dbReference type="SAM" id="MobiDB-lite"/>
    </source>
</evidence>
<feature type="domain" description="SpaA-like prealbumin fold" evidence="10">
    <location>
        <begin position="1067"/>
        <end position="1139"/>
    </location>
</feature>
<feature type="domain" description="SpaA-like prealbumin fold" evidence="10">
    <location>
        <begin position="2018"/>
        <end position="2096"/>
    </location>
</feature>
<dbReference type="InterPro" id="IPR013783">
    <property type="entry name" value="Ig-like_fold"/>
</dbReference>
<feature type="domain" description="SpaA-like prealbumin fold" evidence="10">
    <location>
        <begin position="2395"/>
        <end position="2482"/>
    </location>
</feature>
<feature type="domain" description="Collagen binding" evidence="9">
    <location>
        <begin position="906"/>
        <end position="1047"/>
    </location>
</feature>
<evidence type="ECO:0000256" key="3">
    <source>
        <dbReference type="ARBA" id="ARBA00022512"/>
    </source>
</evidence>
<evidence type="ECO:0000259" key="9">
    <source>
        <dbReference type="Pfam" id="PF05737"/>
    </source>
</evidence>
<feature type="domain" description="SpaA-like prealbumin fold" evidence="10">
    <location>
        <begin position="1168"/>
        <end position="1255"/>
    </location>
</feature>
<dbReference type="PANTHER" id="PTHR36108:SF13">
    <property type="entry name" value="COLOSSIN-B-RELATED"/>
    <property type="match status" value="1"/>
</dbReference>